<keyword evidence="2" id="KW-1185">Reference proteome</keyword>
<gene>
    <name evidence="1" type="ORF">GP2_021_00860</name>
</gene>
<protein>
    <submittedName>
        <fullName evidence="1">Uncharacterized protein</fullName>
    </submittedName>
</protein>
<evidence type="ECO:0000313" key="2">
    <source>
        <dbReference type="Proteomes" id="UP000035021"/>
    </source>
</evidence>
<sequence length="157" mass="17586">MVAVQTVVMECRIRVCGSRKRIQRFTDRASEIAVGKFPSTVRCSISVDDCDSTLLRHQWHRENDVDTYGVPVGRELGFAFADPTGRLTAAKLESLSLDILSELQPDPFETESPAAELSEQVPWILTLETEVDRTAQRDIATRHPMLELRVAPLFATS</sequence>
<accession>A0ABQ0ILC8</accession>
<dbReference type="EMBL" id="BAOQ01000021">
    <property type="protein sequence ID" value="GAC84368.1"/>
    <property type="molecule type" value="Genomic_DNA"/>
</dbReference>
<dbReference type="Proteomes" id="UP000035021">
    <property type="component" value="Unassembled WGS sequence"/>
</dbReference>
<comment type="caution">
    <text evidence="1">The sequence shown here is derived from an EMBL/GenBank/DDBJ whole genome shotgun (WGS) entry which is preliminary data.</text>
</comment>
<evidence type="ECO:0000313" key="1">
    <source>
        <dbReference type="EMBL" id="GAC84368.1"/>
    </source>
</evidence>
<name>A0ABQ0ILC8_9ACTN</name>
<reference evidence="1 2" key="1">
    <citation type="submission" date="2013-02" db="EMBL/GenBank/DDBJ databases">
        <title>Whole genome shotgun sequence of Gordonia paraffinivorans NBRC 108238.</title>
        <authorList>
            <person name="Isaki-Nakamura S."/>
            <person name="Hosoyama A."/>
            <person name="Tsuchikane K."/>
            <person name="Ando Y."/>
            <person name="Baba S."/>
            <person name="Ohji S."/>
            <person name="Hamada M."/>
            <person name="Tamura T."/>
            <person name="Yamazoe A."/>
            <person name="Yamazaki S."/>
            <person name="Fujita N."/>
        </authorList>
    </citation>
    <scope>NUCLEOTIDE SEQUENCE [LARGE SCALE GENOMIC DNA]</scope>
    <source>
        <strain evidence="1 2">NBRC 108238</strain>
    </source>
</reference>
<organism evidence="1 2">
    <name type="scientific">Gordonia paraffinivorans NBRC 108238</name>
    <dbReference type="NCBI Taxonomy" id="1223543"/>
    <lineage>
        <taxon>Bacteria</taxon>
        <taxon>Bacillati</taxon>
        <taxon>Actinomycetota</taxon>
        <taxon>Actinomycetes</taxon>
        <taxon>Mycobacteriales</taxon>
        <taxon>Gordoniaceae</taxon>
        <taxon>Gordonia</taxon>
    </lineage>
</organism>
<proteinExistence type="predicted"/>